<keyword evidence="1" id="KW-0472">Membrane</keyword>
<keyword evidence="3" id="KW-1185">Reference proteome</keyword>
<accession>A0A7W7VRV0</accession>
<evidence type="ECO:0000256" key="1">
    <source>
        <dbReference type="SAM" id="Phobius"/>
    </source>
</evidence>
<name>A0A7W7VRV0_9ACTN</name>
<protein>
    <submittedName>
        <fullName evidence="2">Uncharacterized protein</fullName>
    </submittedName>
</protein>
<dbReference type="RefSeq" id="WP_184724901.1">
    <property type="nucleotide sequence ID" value="NZ_JACHJP010000014.1"/>
</dbReference>
<proteinExistence type="predicted"/>
<comment type="caution">
    <text evidence="2">The sequence shown here is derived from an EMBL/GenBank/DDBJ whole genome shotgun (WGS) entry which is preliminary data.</text>
</comment>
<reference evidence="2 3" key="1">
    <citation type="submission" date="2020-08" db="EMBL/GenBank/DDBJ databases">
        <title>Genomic Encyclopedia of Type Strains, Phase III (KMG-III): the genomes of soil and plant-associated and newly described type strains.</title>
        <authorList>
            <person name="Whitman W."/>
        </authorList>
    </citation>
    <scope>NUCLEOTIDE SEQUENCE [LARGE SCALE GENOMIC DNA]</scope>
    <source>
        <strain evidence="2 3">CECT 8840</strain>
    </source>
</reference>
<gene>
    <name evidence="2" type="ORF">FHS44_007672</name>
</gene>
<organism evidence="2 3">
    <name type="scientific">Streptosporangium saharense</name>
    <dbReference type="NCBI Taxonomy" id="1706840"/>
    <lineage>
        <taxon>Bacteria</taxon>
        <taxon>Bacillati</taxon>
        <taxon>Actinomycetota</taxon>
        <taxon>Actinomycetes</taxon>
        <taxon>Streptosporangiales</taxon>
        <taxon>Streptosporangiaceae</taxon>
        <taxon>Streptosporangium</taxon>
    </lineage>
</organism>
<evidence type="ECO:0000313" key="2">
    <source>
        <dbReference type="EMBL" id="MBB4920521.1"/>
    </source>
</evidence>
<keyword evidence="1" id="KW-1133">Transmembrane helix</keyword>
<keyword evidence="1" id="KW-0812">Transmembrane</keyword>
<evidence type="ECO:0000313" key="3">
    <source>
        <dbReference type="Proteomes" id="UP000552644"/>
    </source>
</evidence>
<dbReference type="EMBL" id="JACHJP010000014">
    <property type="protein sequence ID" value="MBB4920521.1"/>
    <property type="molecule type" value="Genomic_DNA"/>
</dbReference>
<dbReference type="Proteomes" id="UP000552644">
    <property type="component" value="Unassembled WGS sequence"/>
</dbReference>
<dbReference type="AlphaFoldDB" id="A0A7W7VRV0"/>
<feature type="transmembrane region" description="Helical" evidence="1">
    <location>
        <begin position="46"/>
        <end position="65"/>
    </location>
</feature>
<sequence>MSDIDRLVAAIDPVPHASEQGQDARELFDEIVATPVRARRRVRWPVVVPVATVLAVAIVMGAVFIPADAPSGIAPAAALAFQRSGDDWIVTVKDLYADPERFASEFRARGLDIRLWITPGSPSTVGHVTSRTLSEGDGIEEESVACESPGGGCAVSFRIPAGFRGSEQIWFARPARPGERYDSAGDADATGELLHCVPFRGMTVDEVRAVLAGRDGSIAEFRVGERSDPAQHVPGDWFVQDAVPTAPGQVIVSAQPDRVKLSPELTTYVEKKMAECPRD</sequence>